<sequence length="315" mass="33477">MKKQLKTTALALPFLLLSQSVLGAQSVDKRIDVEGDLRLNLEVRRGEVEILSWDQEAIVITGTLDEQSEGLTVEQSAGTISIEDKLPRHYSGSNKQGSRLTVKVPRQLKLNSEGVSANYRVSKLSGDINVQTVSGNIKAEELTERVSINTVSGDITSQGLEGKLKLETVSGKIKDKQSLGKVSYTLVSGKLEADSGADQVSIELVSGDAKLTLDKVDRLKAQSVSGNLNLAVSALTTKASLDSVSGDINFSLPANLDATFAIDGGPSGDIDNRLSPDKPKRPKYGPGSSLKFQLGKGSADILINTISGDIDLKSN</sequence>
<feature type="region of interest" description="Disordered" evidence="1">
    <location>
        <begin position="267"/>
        <end position="289"/>
    </location>
</feature>
<feature type="compositionally biased region" description="Basic and acidic residues" evidence="1">
    <location>
        <begin position="270"/>
        <end position="279"/>
    </location>
</feature>
<accession>A0A6L7I513</accession>
<evidence type="ECO:0000313" key="5">
    <source>
        <dbReference type="Proteomes" id="UP000474778"/>
    </source>
</evidence>
<dbReference type="RefSeq" id="WP_160798483.1">
    <property type="nucleotide sequence ID" value="NZ_WRPA01000019.1"/>
</dbReference>
<reference evidence="4 5" key="1">
    <citation type="submission" date="2019-12" db="EMBL/GenBank/DDBJ databases">
        <title>Shewanella insulae sp. nov., isolated from a tidal flat.</title>
        <authorList>
            <person name="Yoon J.-H."/>
        </authorList>
    </citation>
    <scope>NUCLEOTIDE SEQUENCE [LARGE SCALE GENOMIC DNA]</scope>
    <source>
        <strain evidence="4 5">JBTF-M18</strain>
    </source>
</reference>
<keyword evidence="2" id="KW-0732">Signal</keyword>
<dbReference type="EMBL" id="WRPA01000019">
    <property type="protein sequence ID" value="MXR70458.1"/>
    <property type="molecule type" value="Genomic_DNA"/>
</dbReference>
<comment type="caution">
    <text evidence="4">The sequence shown here is derived from an EMBL/GenBank/DDBJ whole genome shotgun (WGS) entry which is preliminary data.</text>
</comment>
<organism evidence="4 5">
    <name type="scientific">Shewanella insulae</name>
    <dbReference type="NCBI Taxonomy" id="2681496"/>
    <lineage>
        <taxon>Bacteria</taxon>
        <taxon>Pseudomonadati</taxon>
        <taxon>Pseudomonadota</taxon>
        <taxon>Gammaproteobacteria</taxon>
        <taxon>Alteromonadales</taxon>
        <taxon>Shewanellaceae</taxon>
        <taxon>Shewanella</taxon>
    </lineage>
</organism>
<evidence type="ECO:0000256" key="1">
    <source>
        <dbReference type="SAM" id="MobiDB-lite"/>
    </source>
</evidence>
<dbReference type="Proteomes" id="UP000474778">
    <property type="component" value="Unassembled WGS sequence"/>
</dbReference>
<dbReference type="Pfam" id="PF13349">
    <property type="entry name" value="DUF4097"/>
    <property type="match status" value="1"/>
</dbReference>
<protein>
    <submittedName>
        <fullName evidence="4">DUF4097 family beta strand repeat protein</fullName>
    </submittedName>
</protein>
<feature type="chain" id="PRO_5026826633" evidence="2">
    <location>
        <begin position="24"/>
        <end position="315"/>
    </location>
</feature>
<evidence type="ECO:0000313" key="4">
    <source>
        <dbReference type="EMBL" id="MXR70458.1"/>
    </source>
</evidence>
<proteinExistence type="predicted"/>
<feature type="signal peptide" evidence="2">
    <location>
        <begin position="1"/>
        <end position="23"/>
    </location>
</feature>
<dbReference type="AlphaFoldDB" id="A0A6L7I513"/>
<evidence type="ECO:0000259" key="3">
    <source>
        <dbReference type="Pfam" id="PF13349"/>
    </source>
</evidence>
<gene>
    <name evidence="4" type="ORF">GNT65_17505</name>
</gene>
<name>A0A6L7I513_9GAMM</name>
<dbReference type="InterPro" id="IPR025164">
    <property type="entry name" value="Toastrack_DUF4097"/>
</dbReference>
<keyword evidence="5" id="KW-1185">Reference proteome</keyword>
<feature type="domain" description="DUF4097" evidence="3">
    <location>
        <begin position="39"/>
        <end position="312"/>
    </location>
</feature>
<evidence type="ECO:0000256" key="2">
    <source>
        <dbReference type="SAM" id="SignalP"/>
    </source>
</evidence>